<keyword evidence="4" id="KW-1185">Reference proteome</keyword>
<dbReference type="AlphaFoldDB" id="A0A8J7MWN2"/>
<dbReference type="SUPFAM" id="SSF51735">
    <property type="entry name" value="NAD(P)-binding Rossmann-fold domains"/>
    <property type="match status" value="1"/>
</dbReference>
<dbReference type="Gene3D" id="3.40.50.720">
    <property type="entry name" value="NAD(P)-binding Rossmann-like Domain"/>
    <property type="match status" value="1"/>
</dbReference>
<dbReference type="Pfam" id="PF16653">
    <property type="entry name" value="Sacchrp_dh_C"/>
    <property type="match status" value="1"/>
</dbReference>
<sequence>MKRNVLIIGAGGVAQVVAHKCAQVNDRLGDLHIASRTKAKAEAIIDGVNAKGAMKVPSVFRAHAVNALSTAEVAGLIRQTGAQIVINVGSSFVNMTVLEACIETGVAYMDTAIHEDPAKICETPPWYGNYEWQRRDRCKAAGVTAILGIGFDPGVVNAWARVAEEDYFDRIDSIDIVDINAGSHGKYFATNFDPEINFREFTGTVYSWQKGAWQENTMFEVGQTWTLPVVGDQKAYLTGHDEVHSLSARYPQADVRFWMGFGDHYINVFTVLKNLGLLSEKPVKTAEGQEVIPLKLVKAVLPDPASLAPTYTGKTCIGDVIKGVKDGHPREVLIYNVADHKEAYEEVGSQGISYTAGVPPVAAALLIADGTWDVGIMANVEELDPKPFINLLNQMGLPTRIKDENGDRLLSF</sequence>
<dbReference type="PANTHER" id="PTHR43796:SF2">
    <property type="entry name" value="CARBOXYNORSPERMIDINE SYNTHASE"/>
    <property type="match status" value="1"/>
</dbReference>
<comment type="caution">
    <text evidence="3">The sequence shown here is derived from an EMBL/GenBank/DDBJ whole genome shotgun (WGS) entry which is preliminary data.</text>
</comment>
<feature type="domain" description="Saccharopine dehydrogenase-like C-terminal" evidence="2">
    <location>
        <begin position="150"/>
        <end position="397"/>
    </location>
</feature>
<dbReference type="RefSeq" id="WP_202661624.1">
    <property type="nucleotide sequence ID" value="NZ_JAESVP010000006.1"/>
</dbReference>
<dbReference type="InterPro" id="IPR036291">
    <property type="entry name" value="NAD(P)-bd_dom_sf"/>
</dbReference>
<evidence type="ECO:0000259" key="1">
    <source>
        <dbReference type="Pfam" id="PF03435"/>
    </source>
</evidence>
<dbReference type="InterPro" id="IPR032095">
    <property type="entry name" value="Sacchrp_dh-like_C"/>
</dbReference>
<gene>
    <name evidence="3" type="ORF">JI744_13325</name>
</gene>
<dbReference type="PANTHER" id="PTHR43796">
    <property type="entry name" value="CARBOXYNORSPERMIDINE SYNTHASE"/>
    <property type="match status" value="1"/>
</dbReference>
<dbReference type="EMBL" id="JAESVP010000006">
    <property type="protein sequence ID" value="MBL4929089.1"/>
    <property type="molecule type" value="Genomic_DNA"/>
</dbReference>
<evidence type="ECO:0000313" key="4">
    <source>
        <dbReference type="Proteomes" id="UP000619033"/>
    </source>
</evidence>
<dbReference type="Proteomes" id="UP000619033">
    <property type="component" value="Unassembled WGS sequence"/>
</dbReference>
<accession>A0A8J7MWN2</accession>
<evidence type="ECO:0000259" key="2">
    <source>
        <dbReference type="Pfam" id="PF16653"/>
    </source>
</evidence>
<feature type="domain" description="Saccharopine dehydrogenase NADP binding" evidence="1">
    <location>
        <begin position="5"/>
        <end position="146"/>
    </location>
</feature>
<evidence type="ECO:0000313" key="3">
    <source>
        <dbReference type="EMBL" id="MBL4929089.1"/>
    </source>
</evidence>
<reference evidence="3" key="1">
    <citation type="submission" date="2021-01" db="EMBL/GenBank/DDBJ databases">
        <title>Genome seq and assembly of Tabrizicola sp. KVB23.</title>
        <authorList>
            <person name="Chhetri G."/>
        </authorList>
    </citation>
    <scope>NUCLEOTIDE SEQUENCE</scope>
    <source>
        <strain evidence="3">KVB23</strain>
    </source>
</reference>
<dbReference type="Pfam" id="PF03435">
    <property type="entry name" value="Sacchrp_dh_NADP"/>
    <property type="match status" value="1"/>
</dbReference>
<protein>
    <submittedName>
        <fullName evidence="3">Saccharopine dehydrogenase family protein</fullName>
    </submittedName>
</protein>
<proteinExistence type="predicted"/>
<dbReference type="Gene3D" id="3.30.360.10">
    <property type="entry name" value="Dihydrodipicolinate Reductase, domain 2"/>
    <property type="match status" value="1"/>
</dbReference>
<dbReference type="InterPro" id="IPR005097">
    <property type="entry name" value="Sacchrp_dh_NADP-bd"/>
</dbReference>
<name>A0A8J7MWN2_9RHOB</name>
<organism evidence="3 4">
    <name type="scientific">Fuscibacter oryzae</name>
    <dbReference type="NCBI Taxonomy" id="2803939"/>
    <lineage>
        <taxon>Bacteria</taxon>
        <taxon>Pseudomonadati</taxon>
        <taxon>Pseudomonadota</taxon>
        <taxon>Alphaproteobacteria</taxon>
        <taxon>Rhodobacterales</taxon>
        <taxon>Paracoccaceae</taxon>
        <taxon>Fuscibacter</taxon>
    </lineage>
</organism>